<dbReference type="GeneID" id="87806109"/>
<organism evidence="3 4">
    <name type="scientific">Vanrija pseudolonga</name>
    <dbReference type="NCBI Taxonomy" id="143232"/>
    <lineage>
        <taxon>Eukaryota</taxon>
        <taxon>Fungi</taxon>
        <taxon>Dikarya</taxon>
        <taxon>Basidiomycota</taxon>
        <taxon>Agaricomycotina</taxon>
        <taxon>Tremellomycetes</taxon>
        <taxon>Trichosporonales</taxon>
        <taxon>Trichosporonaceae</taxon>
        <taxon>Vanrija</taxon>
    </lineage>
</organism>
<evidence type="ECO:0000256" key="1">
    <source>
        <dbReference type="SAM" id="MobiDB-lite"/>
    </source>
</evidence>
<sequence length="111" mass="11658">MKTTALVTAIAAASVASAIPSTPHGEVQERDVDPRADNGHVEARDAAPDPETETEPLVDGSEGTTLVERAAPIRNETAPGPPTSGGGTSLLRCYVTHDTDGRRREDEVTRL</sequence>
<feature type="signal peptide" evidence="2">
    <location>
        <begin position="1"/>
        <end position="18"/>
    </location>
</feature>
<evidence type="ECO:0000313" key="3">
    <source>
        <dbReference type="EMBL" id="WOO79338.1"/>
    </source>
</evidence>
<proteinExistence type="predicted"/>
<dbReference type="RefSeq" id="XP_062625370.1">
    <property type="nucleotide sequence ID" value="XM_062769386.1"/>
</dbReference>
<keyword evidence="2" id="KW-0732">Signal</keyword>
<dbReference type="EMBL" id="CP086715">
    <property type="protein sequence ID" value="WOO79338.1"/>
    <property type="molecule type" value="Genomic_DNA"/>
</dbReference>
<dbReference type="Proteomes" id="UP000827549">
    <property type="component" value="Chromosome 2"/>
</dbReference>
<feature type="region of interest" description="Disordered" evidence="1">
    <location>
        <begin position="16"/>
        <end position="91"/>
    </location>
</feature>
<feature type="chain" id="PRO_5042133452" evidence="2">
    <location>
        <begin position="19"/>
        <end position="111"/>
    </location>
</feature>
<protein>
    <submittedName>
        <fullName evidence="3">Uncharacterized protein</fullName>
    </submittedName>
</protein>
<keyword evidence="4" id="KW-1185">Reference proteome</keyword>
<accession>A0AAF0Y2X9</accession>
<name>A0AAF0Y2X9_9TREE</name>
<dbReference type="AlphaFoldDB" id="A0AAF0Y2X9"/>
<evidence type="ECO:0000256" key="2">
    <source>
        <dbReference type="SAM" id="SignalP"/>
    </source>
</evidence>
<reference evidence="3" key="1">
    <citation type="submission" date="2023-10" db="EMBL/GenBank/DDBJ databases">
        <authorList>
            <person name="Noh H."/>
        </authorList>
    </citation>
    <scope>NUCLEOTIDE SEQUENCE</scope>
    <source>
        <strain evidence="3">DUCC4014</strain>
    </source>
</reference>
<evidence type="ECO:0000313" key="4">
    <source>
        <dbReference type="Proteomes" id="UP000827549"/>
    </source>
</evidence>
<feature type="compositionally biased region" description="Basic and acidic residues" evidence="1">
    <location>
        <begin position="26"/>
        <end position="47"/>
    </location>
</feature>
<gene>
    <name evidence="3" type="ORF">LOC62_02G002862</name>
</gene>